<keyword evidence="2" id="KW-0288">FMN</keyword>
<keyword evidence="5" id="KW-1185">Reference proteome</keyword>
<keyword evidence="4" id="KW-0223">Dioxygenase</keyword>
<name>A0A6F8VIG1_9PROT</name>
<evidence type="ECO:0000256" key="2">
    <source>
        <dbReference type="ARBA" id="ARBA00022643"/>
    </source>
</evidence>
<evidence type="ECO:0000256" key="3">
    <source>
        <dbReference type="ARBA" id="ARBA00023002"/>
    </source>
</evidence>
<gene>
    <name evidence="4" type="ORF">SKTS_33850</name>
</gene>
<dbReference type="GO" id="GO:0051213">
    <property type="term" value="F:dioxygenase activity"/>
    <property type="evidence" value="ECO:0007669"/>
    <property type="project" value="UniProtKB-KW"/>
</dbReference>
<organism evidence="4 5">
    <name type="scientific">Sulfurimicrobium lacus</name>
    <dbReference type="NCBI Taxonomy" id="2715678"/>
    <lineage>
        <taxon>Bacteria</taxon>
        <taxon>Pseudomonadati</taxon>
        <taxon>Pseudomonadota</taxon>
        <taxon>Betaproteobacteria</taxon>
        <taxon>Nitrosomonadales</taxon>
        <taxon>Sulfuricellaceae</taxon>
        <taxon>Sulfurimicrobium</taxon>
    </lineage>
</organism>
<dbReference type="InterPro" id="IPR013785">
    <property type="entry name" value="Aldolase_TIM"/>
</dbReference>
<dbReference type="PANTHER" id="PTHR32332">
    <property type="entry name" value="2-NITROPROPANE DIOXYGENASE"/>
    <property type="match status" value="1"/>
</dbReference>
<dbReference type="AlphaFoldDB" id="A0A6F8VIG1"/>
<dbReference type="KEGG" id="slac:SKTS_33850"/>
<evidence type="ECO:0000256" key="1">
    <source>
        <dbReference type="ARBA" id="ARBA00022630"/>
    </source>
</evidence>
<evidence type="ECO:0000313" key="4">
    <source>
        <dbReference type="EMBL" id="BCB28499.1"/>
    </source>
</evidence>
<dbReference type="Pfam" id="PF03060">
    <property type="entry name" value="NMO"/>
    <property type="match status" value="1"/>
</dbReference>
<dbReference type="Gene3D" id="3.20.20.70">
    <property type="entry name" value="Aldolase class I"/>
    <property type="match status" value="1"/>
</dbReference>
<keyword evidence="1" id="KW-0285">Flavoprotein</keyword>
<protein>
    <submittedName>
        <fullName evidence="4">2-nitropropane dioxygenase</fullName>
    </submittedName>
</protein>
<dbReference type="EMBL" id="AP022853">
    <property type="protein sequence ID" value="BCB28499.1"/>
    <property type="molecule type" value="Genomic_DNA"/>
</dbReference>
<reference evidence="5" key="1">
    <citation type="submission" date="2020-03" db="EMBL/GenBank/DDBJ databases">
        <title>Complete genome sequence of sulfur-oxidizing bacterium skT11.</title>
        <authorList>
            <person name="Kanda M."/>
            <person name="Kojima H."/>
            <person name="Fukui M."/>
        </authorList>
    </citation>
    <scope>NUCLEOTIDE SEQUENCE [LARGE SCALE GENOMIC DNA]</scope>
    <source>
        <strain evidence="5">skT11</strain>
    </source>
</reference>
<dbReference type="Proteomes" id="UP000502260">
    <property type="component" value="Chromosome"/>
</dbReference>
<dbReference type="CDD" id="cd04730">
    <property type="entry name" value="NPD_like"/>
    <property type="match status" value="1"/>
</dbReference>
<dbReference type="PANTHER" id="PTHR32332:SF18">
    <property type="entry name" value="2-NITROPROPANE DIOXYGENASE"/>
    <property type="match status" value="1"/>
</dbReference>
<dbReference type="InterPro" id="IPR004136">
    <property type="entry name" value="NMO"/>
</dbReference>
<evidence type="ECO:0000313" key="5">
    <source>
        <dbReference type="Proteomes" id="UP000502260"/>
    </source>
</evidence>
<proteinExistence type="predicted"/>
<dbReference type="SUPFAM" id="SSF51412">
    <property type="entry name" value="Inosine monophosphate dehydrogenase (IMPDH)"/>
    <property type="match status" value="1"/>
</dbReference>
<accession>A0A6F8VIG1</accession>
<keyword evidence="3" id="KW-0560">Oxidoreductase</keyword>
<sequence length="407" mass="44206">MHSAQARLKYPPFCFNFEDSMIRIDLPLLQLKNKTLLPVVQGGMGVGVSAHGLAGAVAGEGAIGTIASIDLRRHHPDLMEQSTHPKTRNAMDQANLAALDREIKSAKNIANGNGMIAVNVMKAVTEHPQLVRQACESGADAIVMGAGLPFDLPEMTNDFPNVALIPILSDVRGINVVLKKWMRKNKLPDAIVIEHPRYAGGHLGAPKPDDITDTRFDFPGVLEGVFKLFREFGIERERIPLIPAGGINTFDKVKDLLRLGAGAVQIGTPFAVTVEGDAHPNFKKVLAEAKPEDIVTFMSAAGLPARAVLTPWLKNYMRREFKLMSYADPSRSKCAAVLDCLSDCGLRDGVAKMGQFCIDSQLAAALRGDINKGLFFRGSESLPFGEAIRPVRELLEYLLTGHRPATV</sequence>
<dbReference type="GO" id="GO:0018580">
    <property type="term" value="F:nitronate monooxygenase activity"/>
    <property type="evidence" value="ECO:0007669"/>
    <property type="project" value="InterPro"/>
</dbReference>